<organism evidence="2 3">
    <name type="scientific">Brachybacterium fresconis</name>
    <dbReference type="NCBI Taxonomy" id="173363"/>
    <lineage>
        <taxon>Bacteria</taxon>
        <taxon>Bacillati</taxon>
        <taxon>Actinomycetota</taxon>
        <taxon>Actinomycetes</taxon>
        <taxon>Micrococcales</taxon>
        <taxon>Dermabacteraceae</taxon>
        <taxon>Brachybacterium</taxon>
    </lineage>
</organism>
<feature type="signal peptide" evidence="1">
    <location>
        <begin position="1"/>
        <end position="37"/>
    </location>
</feature>
<dbReference type="EMBL" id="JAGIOC010000001">
    <property type="protein sequence ID" value="MBP2409140.1"/>
    <property type="molecule type" value="Genomic_DNA"/>
</dbReference>
<dbReference type="RefSeq" id="WP_209890619.1">
    <property type="nucleotide sequence ID" value="NZ_BAAAJV010000018.1"/>
</dbReference>
<name>A0ABS4YKK7_9MICO</name>
<comment type="caution">
    <text evidence="2">The sequence shown here is derived from an EMBL/GenBank/DDBJ whole genome shotgun (WGS) entry which is preliminary data.</text>
</comment>
<sequence>MTTPLTTPISRRTAFRGLGVAGLAAATGLLATKKANAASDLVVVDQIGTGPWDDENCGPTSAVIALVAAGKAPEHYVSGSEGAAVGGNATAVKNMRVSSGLSPAGDPAAKSVDYWGAYLKDLEKGIREHDGTATHSQYEEGVDAAASGSVVILHVHHGRLIDEEADYGHFVVAQGKDSDGNILVSDPGRAQTIGITGYSRQHLLDAQRADATIVS</sequence>
<evidence type="ECO:0000256" key="1">
    <source>
        <dbReference type="SAM" id="SignalP"/>
    </source>
</evidence>
<evidence type="ECO:0000313" key="3">
    <source>
        <dbReference type="Proteomes" id="UP000698222"/>
    </source>
</evidence>
<evidence type="ECO:0008006" key="4">
    <source>
        <dbReference type="Google" id="ProtNLM"/>
    </source>
</evidence>
<evidence type="ECO:0000313" key="2">
    <source>
        <dbReference type="EMBL" id="MBP2409140.1"/>
    </source>
</evidence>
<feature type="chain" id="PRO_5046071571" description="Peptidase C39-like domain-containing protein" evidence="1">
    <location>
        <begin position="38"/>
        <end position="215"/>
    </location>
</feature>
<proteinExistence type="predicted"/>
<accession>A0ABS4YKK7</accession>
<dbReference type="InterPro" id="IPR006311">
    <property type="entry name" value="TAT_signal"/>
</dbReference>
<dbReference type="PROSITE" id="PS51318">
    <property type="entry name" value="TAT"/>
    <property type="match status" value="1"/>
</dbReference>
<dbReference type="Gene3D" id="3.90.70.10">
    <property type="entry name" value="Cysteine proteinases"/>
    <property type="match status" value="1"/>
</dbReference>
<gene>
    <name evidence="2" type="ORF">JOF44_002043</name>
</gene>
<keyword evidence="3" id="KW-1185">Reference proteome</keyword>
<protein>
    <recommendedName>
        <fullName evidence="4">Peptidase C39-like domain-containing protein</fullName>
    </recommendedName>
</protein>
<dbReference type="Proteomes" id="UP000698222">
    <property type="component" value="Unassembled WGS sequence"/>
</dbReference>
<keyword evidence="1" id="KW-0732">Signal</keyword>
<reference evidence="2 3" key="1">
    <citation type="submission" date="2021-03" db="EMBL/GenBank/DDBJ databases">
        <title>Sequencing the genomes of 1000 actinobacteria strains.</title>
        <authorList>
            <person name="Klenk H.-P."/>
        </authorList>
    </citation>
    <scope>NUCLEOTIDE SEQUENCE [LARGE SCALE GENOMIC DNA]</scope>
    <source>
        <strain evidence="2 3">DSM 14564</strain>
    </source>
</reference>